<dbReference type="InterPro" id="IPR019106">
    <property type="entry name" value="T4SS_TrbC"/>
</dbReference>
<feature type="signal peptide" evidence="1">
    <location>
        <begin position="1"/>
        <end position="24"/>
    </location>
</feature>
<sequence>MARSLKIQWGMMLILSGFPLLVNAEQQAYSQEELHSLQAQEQQVSKPNDFQDYFSQRSPTSSDMSWVKSVQNDAMSKVRERSGEKAPLPNVMVFTSLGLPKLTLKQQLAQSQQYQVPLIVRGLLPEGFEATSKRIMSLLGLTMDGTNSAHKINSGFAVSPEWFKKFQVESVPAVLVIKAGRCQPQGLCAKTDFDIVYGNIAIPDALEMFAQSGDVAEVAEQILIRGQQ</sequence>
<dbReference type="RefSeq" id="WP_162299040.1">
    <property type="nucleotide sequence ID" value="NZ_CP170597.1"/>
</dbReference>
<dbReference type="InterPro" id="IPR014113">
    <property type="entry name" value="T4SS_TrbC_subgr"/>
</dbReference>
<feature type="chain" id="PRO_5030637622" evidence="1">
    <location>
        <begin position="25"/>
        <end position="228"/>
    </location>
</feature>
<proteinExistence type="predicted"/>
<protein>
    <submittedName>
        <fullName evidence="2">Type-F conjugative transfer system pilin assembly protein TrbC</fullName>
    </submittedName>
</protein>
<evidence type="ECO:0000313" key="2">
    <source>
        <dbReference type="EMBL" id="PMP30516.1"/>
    </source>
</evidence>
<dbReference type="Pfam" id="PF09673">
    <property type="entry name" value="TrbC_Ftype"/>
    <property type="match status" value="1"/>
</dbReference>
<gene>
    <name evidence="2" type="ORF">BCS90_14530</name>
</gene>
<name>A0A7Z1MKY4_9VIBR</name>
<reference evidence="2" key="2">
    <citation type="journal article" date="2018" name="Nature">
        <title>A major lineage of non-tailed dsDNA viruses as unrecognized killers of marine bacteria.</title>
        <authorList>
            <person name="Kauffman K.M."/>
            <person name="Hussain F.A."/>
            <person name="Yang J."/>
            <person name="Arevalo P."/>
            <person name="Brown J.M."/>
            <person name="Chang W.K."/>
            <person name="VanInsberghe D."/>
            <person name="Elsherbini J."/>
            <person name="Sharma R.S."/>
            <person name="Cutler M.B."/>
            <person name="Kelly L."/>
            <person name="Polz M.F."/>
        </authorList>
    </citation>
    <scope>NUCLEOTIDE SEQUENCE</scope>
    <source>
        <strain evidence="2">10N.222.46.E12</strain>
    </source>
</reference>
<comment type="caution">
    <text evidence="2">The sequence shown here is derived from an EMBL/GenBank/DDBJ whole genome shotgun (WGS) entry which is preliminary data.</text>
</comment>
<organism evidence="2">
    <name type="scientific">Vibrio cyclitrophicus</name>
    <dbReference type="NCBI Taxonomy" id="47951"/>
    <lineage>
        <taxon>Bacteria</taxon>
        <taxon>Pseudomonadati</taxon>
        <taxon>Pseudomonadota</taxon>
        <taxon>Gammaproteobacteria</taxon>
        <taxon>Vibrionales</taxon>
        <taxon>Vibrionaceae</taxon>
        <taxon>Vibrio</taxon>
    </lineage>
</organism>
<dbReference type="AlphaFoldDB" id="A0A7Z1MKY4"/>
<reference evidence="2" key="1">
    <citation type="submission" date="2016-07" db="EMBL/GenBank/DDBJ databases">
        <authorList>
            <person name="Kauffman K."/>
            <person name="Arevalo P."/>
            <person name="Polz M.F."/>
        </authorList>
    </citation>
    <scope>NUCLEOTIDE SEQUENCE</scope>
    <source>
        <strain evidence="2">10N.222.46.E12</strain>
    </source>
</reference>
<evidence type="ECO:0000256" key="1">
    <source>
        <dbReference type="SAM" id="SignalP"/>
    </source>
</evidence>
<keyword evidence="1" id="KW-0732">Signal</keyword>
<dbReference type="EMBL" id="MDBS01000020">
    <property type="protein sequence ID" value="PMP30516.1"/>
    <property type="molecule type" value="Genomic_DNA"/>
</dbReference>
<accession>A0A7Z1MKY4</accession>
<dbReference type="NCBIfam" id="TIGR02742">
    <property type="entry name" value="TrbC_Ftype"/>
    <property type="match status" value="1"/>
</dbReference>